<sequence>MSLSRVVGSFALVASLGNAPLQCKHDPDPTMRTEDSAGDALWSLAEDFRAKGNDEAARQTLRFLVDRYPSNRHVPAARAELEGAAPAPSDAGTGSAADRK</sequence>
<dbReference type="AlphaFoldDB" id="A0A0K1Q919"/>
<evidence type="ECO:0000313" key="2">
    <source>
        <dbReference type="EMBL" id="AKV02224.1"/>
    </source>
</evidence>
<reference evidence="2 3" key="1">
    <citation type="submission" date="2015-08" db="EMBL/GenBank/DDBJ databases">
        <authorList>
            <person name="Babu N.S."/>
            <person name="Beckwith C.J."/>
            <person name="Beseler K.G."/>
            <person name="Brison A."/>
            <person name="Carone J.V."/>
            <person name="Caskin T.P."/>
            <person name="Diamond M."/>
            <person name="Durham M.E."/>
            <person name="Foxe J.M."/>
            <person name="Go M."/>
            <person name="Henderson B.A."/>
            <person name="Jones I.B."/>
            <person name="McGettigan J.A."/>
            <person name="Micheletti S.J."/>
            <person name="Nasrallah M.E."/>
            <person name="Ortiz D."/>
            <person name="Piller C.R."/>
            <person name="Privatt S.R."/>
            <person name="Schneider S.L."/>
            <person name="Sharp S."/>
            <person name="Smith T.C."/>
            <person name="Stanton J.D."/>
            <person name="Ullery H.E."/>
            <person name="Wilson R.J."/>
            <person name="Serrano M.G."/>
            <person name="Buck G."/>
            <person name="Lee V."/>
            <person name="Wang Y."/>
            <person name="Carvalho R."/>
            <person name="Voegtly L."/>
            <person name="Shi R."/>
            <person name="Duckworth R."/>
            <person name="Johnson A."/>
            <person name="Loviza R."/>
            <person name="Walstead R."/>
            <person name="Shah Z."/>
            <person name="Kiflezghi M."/>
            <person name="Wade K."/>
            <person name="Ball S.L."/>
            <person name="Bradley K.W."/>
            <person name="Asai D.J."/>
            <person name="Bowman C.A."/>
            <person name="Russell D.A."/>
            <person name="Pope W.H."/>
            <person name="Jacobs-Sera D."/>
            <person name="Hendrix R.W."/>
            <person name="Hatfull G.F."/>
        </authorList>
    </citation>
    <scope>NUCLEOTIDE SEQUENCE [LARGE SCALE GENOMIC DNA]</scope>
    <source>
        <strain evidence="2 3">DSM 27648</strain>
    </source>
</reference>
<keyword evidence="3" id="KW-1185">Reference proteome</keyword>
<evidence type="ECO:0008006" key="4">
    <source>
        <dbReference type="Google" id="ProtNLM"/>
    </source>
</evidence>
<dbReference type="EMBL" id="CP012333">
    <property type="protein sequence ID" value="AKV02224.1"/>
    <property type="molecule type" value="Genomic_DNA"/>
</dbReference>
<dbReference type="STRING" id="1391654.AKJ09_08887"/>
<dbReference type="RefSeq" id="WP_146653171.1">
    <property type="nucleotide sequence ID" value="NZ_CP012333.1"/>
</dbReference>
<evidence type="ECO:0000256" key="1">
    <source>
        <dbReference type="SAM" id="MobiDB-lite"/>
    </source>
</evidence>
<protein>
    <recommendedName>
        <fullName evidence="4">Tetratricopeptide repeat protein</fullName>
    </recommendedName>
</protein>
<gene>
    <name evidence="2" type="ORF">AKJ09_08887</name>
</gene>
<organism evidence="2 3">
    <name type="scientific">Labilithrix luteola</name>
    <dbReference type="NCBI Taxonomy" id="1391654"/>
    <lineage>
        <taxon>Bacteria</taxon>
        <taxon>Pseudomonadati</taxon>
        <taxon>Myxococcota</taxon>
        <taxon>Polyangia</taxon>
        <taxon>Polyangiales</taxon>
        <taxon>Labilitrichaceae</taxon>
        <taxon>Labilithrix</taxon>
    </lineage>
</organism>
<feature type="region of interest" description="Disordered" evidence="1">
    <location>
        <begin position="77"/>
        <end position="100"/>
    </location>
</feature>
<dbReference type="KEGG" id="llu:AKJ09_08887"/>
<feature type="compositionally biased region" description="Low complexity" evidence="1">
    <location>
        <begin position="77"/>
        <end position="88"/>
    </location>
</feature>
<evidence type="ECO:0000313" key="3">
    <source>
        <dbReference type="Proteomes" id="UP000064967"/>
    </source>
</evidence>
<name>A0A0K1Q919_9BACT</name>
<accession>A0A0K1Q919</accession>
<proteinExistence type="predicted"/>
<dbReference type="Proteomes" id="UP000064967">
    <property type="component" value="Chromosome"/>
</dbReference>
<dbReference type="OrthoDB" id="5520262at2"/>